<dbReference type="EMBL" id="JBBPBN010000061">
    <property type="protein sequence ID" value="KAK8987108.1"/>
    <property type="molecule type" value="Genomic_DNA"/>
</dbReference>
<gene>
    <name evidence="1" type="ORF">V6N11_055421</name>
</gene>
<name>A0ABR2PFN6_9ROSI</name>
<evidence type="ECO:0000313" key="1">
    <source>
        <dbReference type="EMBL" id="KAK8987108.1"/>
    </source>
</evidence>
<evidence type="ECO:0000313" key="2">
    <source>
        <dbReference type="Proteomes" id="UP001396334"/>
    </source>
</evidence>
<keyword evidence="2" id="KW-1185">Reference proteome</keyword>
<dbReference type="Proteomes" id="UP001396334">
    <property type="component" value="Unassembled WGS sequence"/>
</dbReference>
<reference evidence="1 2" key="1">
    <citation type="journal article" date="2024" name="G3 (Bethesda)">
        <title>Genome assembly of Hibiscus sabdariffa L. provides insights into metabolisms of medicinal natural products.</title>
        <authorList>
            <person name="Kim T."/>
        </authorList>
    </citation>
    <scope>NUCLEOTIDE SEQUENCE [LARGE SCALE GENOMIC DNA]</scope>
    <source>
        <strain evidence="1">TK-2024</strain>
        <tissue evidence="1">Old leaves</tissue>
    </source>
</reference>
<proteinExistence type="predicted"/>
<sequence length="79" mass="8678">MPADKHGDTPPENVEPRSLLLHQAAAPPSERLTSVRHVSITEASVTTLFLHFTIIDCLVEPVEEGGGDLYNFDDDVHID</sequence>
<protein>
    <submittedName>
        <fullName evidence="1">Uncharacterized protein</fullName>
    </submittedName>
</protein>
<comment type="caution">
    <text evidence="1">The sequence shown here is derived from an EMBL/GenBank/DDBJ whole genome shotgun (WGS) entry which is preliminary data.</text>
</comment>
<accession>A0ABR2PFN6</accession>
<organism evidence="1 2">
    <name type="scientific">Hibiscus sabdariffa</name>
    <name type="common">roselle</name>
    <dbReference type="NCBI Taxonomy" id="183260"/>
    <lineage>
        <taxon>Eukaryota</taxon>
        <taxon>Viridiplantae</taxon>
        <taxon>Streptophyta</taxon>
        <taxon>Embryophyta</taxon>
        <taxon>Tracheophyta</taxon>
        <taxon>Spermatophyta</taxon>
        <taxon>Magnoliopsida</taxon>
        <taxon>eudicotyledons</taxon>
        <taxon>Gunneridae</taxon>
        <taxon>Pentapetalae</taxon>
        <taxon>rosids</taxon>
        <taxon>malvids</taxon>
        <taxon>Malvales</taxon>
        <taxon>Malvaceae</taxon>
        <taxon>Malvoideae</taxon>
        <taxon>Hibiscus</taxon>
    </lineage>
</organism>